<dbReference type="Gene3D" id="3.40.50.720">
    <property type="entry name" value="NAD(P)-binding Rossmann-like Domain"/>
    <property type="match status" value="1"/>
</dbReference>
<keyword evidence="5" id="KW-1185">Reference proteome</keyword>
<dbReference type="Proteomes" id="UP001210231">
    <property type="component" value="Unassembled WGS sequence"/>
</dbReference>
<sequence>MNVIITGASTGIGFSIAESFAALGYSLLLCSKSATRLYKAVEDLYNRYPDIRIKSFLADLSTKEGCEELTSFVKETGWSIDILVNNAGTYVPGSVHNEPEEQLSLMLNTNLFSAYYITRGIVPSMIEAGSGHIFNICSIASQQAYSNGGSYSISKFALLGFGKNLREELKPHGIKVTNVLPGATYSRSWEDADIDKKRIMEAEDIAKMIVAASQLSLQACVEEIVLRPQLGDL</sequence>
<dbReference type="PROSITE" id="PS00061">
    <property type="entry name" value="ADH_SHORT"/>
    <property type="match status" value="1"/>
</dbReference>
<dbReference type="CDD" id="cd05233">
    <property type="entry name" value="SDR_c"/>
    <property type="match status" value="1"/>
</dbReference>
<accession>A0ABT4UGY7</accession>
<evidence type="ECO:0000256" key="1">
    <source>
        <dbReference type="ARBA" id="ARBA00006484"/>
    </source>
</evidence>
<keyword evidence="2" id="KW-0560">Oxidoreductase</keyword>
<dbReference type="InterPro" id="IPR036291">
    <property type="entry name" value="NAD(P)-bd_dom_sf"/>
</dbReference>
<dbReference type="PRINTS" id="PR00081">
    <property type="entry name" value="GDHRDH"/>
</dbReference>
<organism evidence="4 5">
    <name type="scientific">Polluticaenibacter yanchengensis</name>
    <dbReference type="NCBI Taxonomy" id="3014562"/>
    <lineage>
        <taxon>Bacteria</taxon>
        <taxon>Pseudomonadati</taxon>
        <taxon>Bacteroidota</taxon>
        <taxon>Chitinophagia</taxon>
        <taxon>Chitinophagales</taxon>
        <taxon>Chitinophagaceae</taxon>
        <taxon>Polluticaenibacter</taxon>
    </lineage>
</organism>
<reference evidence="4 5" key="1">
    <citation type="submission" date="2022-12" db="EMBL/GenBank/DDBJ databases">
        <title>Chitinophagaceae gen. sp. nov., a new member of the family Chitinophagaceae, isolated from soil in a chemical factory.</title>
        <authorList>
            <person name="Ke Z."/>
        </authorList>
    </citation>
    <scope>NUCLEOTIDE SEQUENCE [LARGE SCALE GENOMIC DNA]</scope>
    <source>
        <strain evidence="4 5">LY-5</strain>
    </source>
</reference>
<dbReference type="SUPFAM" id="SSF51735">
    <property type="entry name" value="NAD(P)-binding Rossmann-fold domains"/>
    <property type="match status" value="1"/>
</dbReference>
<protein>
    <submittedName>
        <fullName evidence="4">SDR family NAD(P)-dependent oxidoreductase</fullName>
    </submittedName>
</protein>
<gene>
    <name evidence="4" type="ORF">O3P16_04470</name>
</gene>
<evidence type="ECO:0000313" key="4">
    <source>
        <dbReference type="EMBL" id="MDA3614048.1"/>
    </source>
</evidence>
<dbReference type="RefSeq" id="WP_407030377.1">
    <property type="nucleotide sequence ID" value="NZ_JAQGEF010000004.1"/>
</dbReference>
<dbReference type="InterPro" id="IPR020904">
    <property type="entry name" value="Sc_DH/Rdtase_CS"/>
</dbReference>
<comment type="caution">
    <text evidence="4">The sequence shown here is derived from an EMBL/GenBank/DDBJ whole genome shotgun (WGS) entry which is preliminary data.</text>
</comment>
<dbReference type="InterPro" id="IPR002347">
    <property type="entry name" value="SDR_fam"/>
</dbReference>
<dbReference type="PANTHER" id="PTHR42901:SF1">
    <property type="entry name" value="ALCOHOL DEHYDROGENASE"/>
    <property type="match status" value="1"/>
</dbReference>
<evidence type="ECO:0000313" key="5">
    <source>
        <dbReference type="Proteomes" id="UP001210231"/>
    </source>
</evidence>
<evidence type="ECO:0000256" key="3">
    <source>
        <dbReference type="RuleBase" id="RU000363"/>
    </source>
</evidence>
<evidence type="ECO:0000256" key="2">
    <source>
        <dbReference type="ARBA" id="ARBA00023002"/>
    </source>
</evidence>
<proteinExistence type="inferred from homology"/>
<dbReference type="Pfam" id="PF00106">
    <property type="entry name" value="adh_short"/>
    <property type="match status" value="1"/>
</dbReference>
<dbReference type="PRINTS" id="PR00080">
    <property type="entry name" value="SDRFAMILY"/>
</dbReference>
<comment type="similarity">
    <text evidence="1 3">Belongs to the short-chain dehydrogenases/reductases (SDR) family.</text>
</comment>
<dbReference type="PANTHER" id="PTHR42901">
    <property type="entry name" value="ALCOHOL DEHYDROGENASE"/>
    <property type="match status" value="1"/>
</dbReference>
<name>A0ABT4UGY7_9BACT</name>
<dbReference type="EMBL" id="JAQGEF010000004">
    <property type="protein sequence ID" value="MDA3614048.1"/>
    <property type="molecule type" value="Genomic_DNA"/>
</dbReference>